<dbReference type="InterPro" id="IPR036567">
    <property type="entry name" value="RHF-like"/>
</dbReference>
<comment type="caution">
    <text evidence="2">The sequence shown here is derived from an EMBL/GenBank/DDBJ whole genome shotgun (WGS) entry which is preliminary data.</text>
</comment>
<feature type="region of interest" description="Disordered" evidence="1">
    <location>
        <begin position="155"/>
        <end position="191"/>
    </location>
</feature>
<sequence length="191" mass="20309">MRHSLPEDQMKIQVNSDKTIDVDASLTGFVEGDVSRVLDRFAKRITRVEVHLSDVDNKKTGKADKRCLIEVRPEGDKPVSASAIAMTTESAVGAALGKMQRLLTTFFGRRGSAAEEVSAPVPPAEAAAPVVPAKKAAASKTVATTGKTVAAKKAAAKKAAAKKPTKLSPRGPKKKLIFQARRKSQPSGRRP</sequence>
<organism evidence="2 3">
    <name type="scientific">Tunturiibacter lichenicola</name>
    <dbReference type="NCBI Taxonomy" id="2051959"/>
    <lineage>
        <taxon>Bacteria</taxon>
        <taxon>Pseudomonadati</taxon>
        <taxon>Acidobacteriota</taxon>
        <taxon>Terriglobia</taxon>
        <taxon>Terriglobales</taxon>
        <taxon>Acidobacteriaceae</taxon>
        <taxon>Tunturiibacter</taxon>
    </lineage>
</organism>
<evidence type="ECO:0000256" key="1">
    <source>
        <dbReference type="SAM" id="MobiDB-lite"/>
    </source>
</evidence>
<proteinExistence type="predicted"/>
<accession>A0A7W8JAH5</accession>
<dbReference type="InterPro" id="IPR003489">
    <property type="entry name" value="RHF/RaiA"/>
</dbReference>
<evidence type="ECO:0008006" key="4">
    <source>
        <dbReference type="Google" id="ProtNLM"/>
    </source>
</evidence>
<dbReference type="Gene3D" id="3.30.160.100">
    <property type="entry name" value="Ribosome hibernation promotion factor-like"/>
    <property type="match status" value="1"/>
</dbReference>
<evidence type="ECO:0000313" key="3">
    <source>
        <dbReference type="Proteomes" id="UP000569092"/>
    </source>
</evidence>
<dbReference type="EMBL" id="JACHDZ010000006">
    <property type="protein sequence ID" value="MBB5345580.1"/>
    <property type="molecule type" value="Genomic_DNA"/>
</dbReference>
<reference evidence="2 3" key="1">
    <citation type="submission" date="2020-08" db="EMBL/GenBank/DDBJ databases">
        <title>Genomic Encyclopedia of Type Strains, Phase IV (KMG-V): Genome sequencing to study the core and pangenomes of soil and plant-associated prokaryotes.</title>
        <authorList>
            <person name="Whitman W."/>
        </authorList>
    </citation>
    <scope>NUCLEOTIDE SEQUENCE [LARGE SCALE GENOMIC DNA]</scope>
    <source>
        <strain evidence="2 3">M8US30</strain>
    </source>
</reference>
<dbReference type="AlphaFoldDB" id="A0A7W8JAH5"/>
<dbReference type="Proteomes" id="UP000569092">
    <property type="component" value="Unassembled WGS sequence"/>
</dbReference>
<dbReference type="SUPFAM" id="SSF69754">
    <property type="entry name" value="Ribosome binding protein Y (YfiA homologue)"/>
    <property type="match status" value="1"/>
</dbReference>
<dbReference type="Pfam" id="PF02482">
    <property type="entry name" value="Ribosomal_S30AE"/>
    <property type="match status" value="1"/>
</dbReference>
<protein>
    <recommendedName>
        <fullName evidence="4">HPF/RaiA family ribosome-associated protein</fullName>
    </recommendedName>
</protein>
<gene>
    <name evidence="2" type="ORF">HDF10_003574</name>
</gene>
<evidence type="ECO:0000313" key="2">
    <source>
        <dbReference type="EMBL" id="MBB5345580.1"/>
    </source>
</evidence>
<name>A0A7W8JAH5_9BACT</name>